<dbReference type="Gene3D" id="1.20.1070.10">
    <property type="entry name" value="Rhodopsin 7-helix transmembrane proteins"/>
    <property type="match status" value="1"/>
</dbReference>
<reference evidence="3 4" key="1">
    <citation type="submission" date="2018-04" db="EMBL/GenBank/DDBJ databases">
        <authorList>
            <person name="Zhang X."/>
            <person name="Yuan J."/>
            <person name="Li F."/>
            <person name="Xiang J."/>
        </authorList>
    </citation>
    <scope>NUCLEOTIDE SEQUENCE [LARGE SCALE GENOMIC DNA]</scope>
    <source>
        <tissue evidence="3">Muscle</tissue>
    </source>
</reference>
<dbReference type="SUPFAM" id="SSF81321">
    <property type="entry name" value="Family A G protein-coupled receptor-like"/>
    <property type="match status" value="1"/>
</dbReference>
<feature type="compositionally biased region" description="Polar residues" evidence="1">
    <location>
        <begin position="487"/>
        <end position="501"/>
    </location>
</feature>
<feature type="transmembrane region" description="Helical" evidence="2">
    <location>
        <begin position="397"/>
        <end position="415"/>
    </location>
</feature>
<accession>A0A423TDJ8</accession>
<feature type="region of interest" description="Disordered" evidence="1">
    <location>
        <begin position="462"/>
        <end position="501"/>
    </location>
</feature>
<dbReference type="EMBL" id="QCYY01001891">
    <property type="protein sequence ID" value="ROT74467.1"/>
    <property type="molecule type" value="Genomic_DNA"/>
</dbReference>
<reference evidence="3 4" key="2">
    <citation type="submission" date="2019-01" db="EMBL/GenBank/DDBJ databases">
        <title>The decoding of complex shrimp genome reveals the adaptation for benthos swimmer, frequently molting mechanism and breeding impact on genome.</title>
        <authorList>
            <person name="Sun Y."/>
            <person name="Gao Y."/>
            <person name="Yu Y."/>
        </authorList>
    </citation>
    <scope>NUCLEOTIDE SEQUENCE [LARGE SCALE GENOMIC DNA]</scope>
    <source>
        <tissue evidence="3">Muscle</tissue>
    </source>
</reference>
<sequence length="501" mass="54656">MTIVTGCNTTQNETTGASQPSPNLAKTFLPSLADIIQLLTGPQNIVQSLQDITDQGITNGNLNLDHITEQNHEASTTPAITTQSFTETQKTHGPVAETVNPSVSLSELPLITTTNAEPATTTSLHDMVDSSHVVTTLDGVLVNNNKVESVTQVYNDTLITSPEVTTFHIDHEVTEVEIEANVASTDDTTSDEQVSEEIEVKIFTTETTVEEAAPTPPLCPTNAFTEKPTSDTSITTTTSTPLNEHMTTKLKTASQIPDAQNVANNTAFDVLSSQIPSTQENISNESLTATGPTLYIICYTKESFLQSYTTIIFTGVFALPLLATTGLNLYMAWSLSHYRHSRLTETTNNNWLKLRKAVLQALILLAANAVCWAPFLLERLLYAWVPDWDFPSAVPALLFLLGHLHNVLQSIFYLWQNTKVRSRISPEPITPASLPGMQGTPDVPMQVTTMLPVEGDPFLLVPHAKERDNPSPRPAKLVPREPIAGSLNPSPNSTKLRSQNH</sequence>
<protein>
    <recommendedName>
        <fullName evidence="5">G-protein coupled receptors family 1 profile domain-containing protein</fullName>
    </recommendedName>
</protein>
<dbReference type="AlphaFoldDB" id="A0A423TDJ8"/>
<keyword evidence="4" id="KW-1185">Reference proteome</keyword>
<name>A0A423TDJ8_PENVA</name>
<gene>
    <name evidence="3" type="ORF">C7M84_007037</name>
</gene>
<comment type="caution">
    <text evidence="3">The sequence shown here is derived from an EMBL/GenBank/DDBJ whole genome shotgun (WGS) entry which is preliminary data.</text>
</comment>
<dbReference type="CDD" id="cd00637">
    <property type="entry name" value="7tm_classA_rhodopsin-like"/>
    <property type="match status" value="1"/>
</dbReference>
<evidence type="ECO:0000256" key="2">
    <source>
        <dbReference type="SAM" id="Phobius"/>
    </source>
</evidence>
<dbReference type="Proteomes" id="UP000283509">
    <property type="component" value="Unassembled WGS sequence"/>
</dbReference>
<feature type="compositionally biased region" description="Low complexity" evidence="1">
    <location>
        <begin position="230"/>
        <end position="240"/>
    </location>
</feature>
<organism evidence="3 4">
    <name type="scientific">Penaeus vannamei</name>
    <name type="common">Whiteleg shrimp</name>
    <name type="synonym">Litopenaeus vannamei</name>
    <dbReference type="NCBI Taxonomy" id="6689"/>
    <lineage>
        <taxon>Eukaryota</taxon>
        <taxon>Metazoa</taxon>
        <taxon>Ecdysozoa</taxon>
        <taxon>Arthropoda</taxon>
        <taxon>Crustacea</taxon>
        <taxon>Multicrustacea</taxon>
        <taxon>Malacostraca</taxon>
        <taxon>Eumalacostraca</taxon>
        <taxon>Eucarida</taxon>
        <taxon>Decapoda</taxon>
        <taxon>Dendrobranchiata</taxon>
        <taxon>Penaeoidea</taxon>
        <taxon>Penaeidae</taxon>
        <taxon>Penaeus</taxon>
    </lineage>
</organism>
<evidence type="ECO:0000256" key="1">
    <source>
        <dbReference type="SAM" id="MobiDB-lite"/>
    </source>
</evidence>
<dbReference type="OrthoDB" id="6355163at2759"/>
<evidence type="ECO:0000313" key="4">
    <source>
        <dbReference type="Proteomes" id="UP000283509"/>
    </source>
</evidence>
<feature type="transmembrane region" description="Helical" evidence="2">
    <location>
        <begin position="357"/>
        <end position="377"/>
    </location>
</feature>
<feature type="region of interest" description="Disordered" evidence="1">
    <location>
        <begin position="1"/>
        <end position="21"/>
    </location>
</feature>
<proteinExistence type="predicted"/>
<keyword evidence="2" id="KW-0812">Transmembrane</keyword>
<feature type="region of interest" description="Disordered" evidence="1">
    <location>
        <begin position="207"/>
        <end position="240"/>
    </location>
</feature>
<feature type="transmembrane region" description="Helical" evidence="2">
    <location>
        <begin position="311"/>
        <end position="336"/>
    </location>
</feature>
<keyword evidence="2" id="KW-1133">Transmembrane helix</keyword>
<evidence type="ECO:0008006" key="5">
    <source>
        <dbReference type="Google" id="ProtNLM"/>
    </source>
</evidence>
<keyword evidence="2" id="KW-0472">Membrane</keyword>
<evidence type="ECO:0000313" key="3">
    <source>
        <dbReference type="EMBL" id="ROT74467.1"/>
    </source>
</evidence>